<evidence type="ECO:0000313" key="15">
    <source>
        <dbReference type="EMBL" id="TWT31738.1"/>
    </source>
</evidence>
<keyword evidence="6 10" id="KW-0784">Thiamine biosynthesis</keyword>
<proteinExistence type="inferred from homology"/>
<evidence type="ECO:0000256" key="4">
    <source>
        <dbReference type="ARBA" id="ARBA00022723"/>
    </source>
</evidence>
<evidence type="ECO:0000256" key="6">
    <source>
        <dbReference type="ARBA" id="ARBA00022977"/>
    </source>
</evidence>
<dbReference type="PIRSF" id="PIRSF000512">
    <property type="entry name" value="TMP_PPase_Cyanobac_prd"/>
    <property type="match status" value="1"/>
</dbReference>
<feature type="domain" description="Thiamine phosphate synthase/TenI" evidence="13">
    <location>
        <begin position="157"/>
        <end position="336"/>
    </location>
</feature>
<dbReference type="OrthoDB" id="9812206at2"/>
<dbReference type="GO" id="GO:0000287">
    <property type="term" value="F:magnesium ion binding"/>
    <property type="evidence" value="ECO:0007669"/>
    <property type="project" value="UniProtKB-UniRule"/>
</dbReference>
<gene>
    <name evidence="10 15" type="primary">thiE</name>
    <name evidence="15" type="ORF">Enr8_36620</name>
</gene>
<dbReference type="UniPathway" id="UPA00060">
    <property type="reaction ID" value="UER00141"/>
</dbReference>
<evidence type="ECO:0000256" key="2">
    <source>
        <dbReference type="ARBA" id="ARBA00005165"/>
    </source>
</evidence>
<dbReference type="EMBL" id="SJPF01000004">
    <property type="protein sequence ID" value="TWT31738.1"/>
    <property type="molecule type" value="Genomic_DNA"/>
</dbReference>
<dbReference type="NCBIfam" id="NF002727">
    <property type="entry name" value="PRK02615.1"/>
    <property type="match status" value="1"/>
</dbReference>
<feature type="domain" description="ThiD2" evidence="14">
    <location>
        <begin position="18"/>
        <end position="140"/>
    </location>
</feature>
<keyword evidence="4 10" id="KW-0479">Metal-binding</keyword>
<keyword evidence="3 10" id="KW-0808">Transferase</keyword>
<feature type="binding site" evidence="10">
    <location>
        <position position="218"/>
    </location>
    <ligand>
        <name>4-amino-2-methyl-5-(diphosphooxymethyl)pyrimidine</name>
        <dbReference type="ChEBI" id="CHEBI:57841"/>
    </ligand>
</feature>
<evidence type="ECO:0000256" key="8">
    <source>
        <dbReference type="ARBA" id="ARBA00047851"/>
    </source>
</evidence>
<comment type="function">
    <text evidence="1 10">Condenses 4-methyl-5-(beta-hydroxyethyl)thiazole monophosphate (THZ-P) and 2-methyl-4-amino-5-hydroxymethyl pyrimidine pyrophosphate (HMP-PP) to form thiamine monophosphate (TMP).</text>
</comment>
<dbReference type="InterPro" id="IPR013785">
    <property type="entry name" value="Aldolase_TIM"/>
</dbReference>
<feature type="binding site" evidence="10">
    <location>
        <position position="313"/>
    </location>
    <ligand>
        <name>2-[(2R,5Z)-2-carboxy-4-methylthiazol-5(2H)-ylidene]ethyl phosphate</name>
        <dbReference type="ChEBI" id="CHEBI:62899"/>
    </ligand>
</feature>
<evidence type="ECO:0000256" key="1">
    <source>
        <dbReference type="ARBA" id="ARBA00003814"/>
    </source>
</evidence>
<dbReference type="InterPro" id="IPR022998">
    <property type="entry name" value="ThiamineP_synth_TenI"/>
</dbReference>
<dbReference type="CDD" id="cd00564">
    <property type="entry name" value="TMP_TenI"/>
    <property type="match status" value="1"/>
</dbReference>
<evidence type="ECO:0000256" key="11">
    <source>
        <dbReference type="RuleBase" id="RU003826"/>
    </source>
</evidence>
<comment type="caution">
    <text evidence="10">Lacks conserved residue(s) required for the propagation of feature annotation.</text>
</comment>
<dbReference type="Pfam" id="PF02581">
    <property type="entry name" value="TMP-TENI"/>
    <property type="match status" value="1"/>
</dbReference>
<evidence type="ECO:0000256" key="7">
    <source>
        <dbReference type="ARBA" id="ARBA00047334"/>
    </source>
</evidence>
<comment type="caution">
    <text evidence="15">The sequence shown here is derived from an EMBL/GenBank/DDBJ whole genome shotgun (WGS) entry which is preliminary data.</text>
</comment>
<reference evidence="15 16" key="1">
    <citation type="submission" date="2019-02" db="EMBL/GenBank/DDBJ databases">
        <title>Deep-cultivation of Planctomycetes and their phenomic and genomic characterization uncovers novel biology.</title>
        <authorList>
            <person name="Wiegand S."/>
            <person name="Jogler M."/>
            <person name="Boedeker C."/>
            <person name="Pinto D."/>
            <person name="Vollmers J."/>
            <person name="Rivas-Marin E."/>
            <person name="Kohn T."/>
            <person name="Peeters S.H."/>
            <person name="Heuer A."/>
            <person name="Rast P."/>
            <person name="Oberbeckmann S."/>
            <person name="Bunk B."/>
            <person name="Jeske O."/>
            <person name="Meyerdierks A."/>
            <person name="Storesund J.E."/>
            <person name="Kallscheuer N."/>
            <person name="Luecker S."/>
            <person name="Lage O.M."/>
            <person name="Pohl T."/>
            <person name="Merkel B.J."/>
            <person name="Hornburger P."/>
            <person name="Mueller R.-W."/>
            <person name="Bruemmer F."/>
            <person name="Labrenz M."/>
            <person name="Spormann A.M."/>
            <person name="Op Den Camp H."/>
            <person name="Overmann J."/>
            <person name="Amann R."/>
            <person name="Jetten M.S.M."/>
            <person name="Mascher T."/>
            <person name="Medema M.H."/>
            <person name="Devos D.P."/>
            <person name="Kaster A.-K."/>
            <person name="Ovreas L."/>
            <person name="Rohde M."/>
            <person name="Galperin M.Y."/>
            <person name="Jogler C."/>
        </authorList>
    </citation>
    <scope>NUCLEOTIDE SEQUENCE [LARGE SCALE GENOMIC DNA]</scope>
    <source>
        <strain evidence="15 16">Enr8</strain>
    </source>
</reference>
<keyword evidence="16" id="KW-1185">Reference proteome</keyword>
<evidence type="ECO:0000256" key="12">
    <source>
        <dbReference type="RuleBase" id="RU004253"/>
    </source>
</evidence>
<dbReference type="AlphaFoldDB" id="A0A5C5V029"/>
<dbReference type="InterPro" id="IPR034291">
    <property type="entry name" value="TMP_synthase"/>
</dbReference>
<evidence type="ECO:0000259" key="13">
    <source>
        <dbReference type="Pfam" id="PF02581"/>
    </source>
</evidence>
<feature type="binding site" evidence="10">
    <location>
        <position position="219"/>
    </location>
    <ligand>
        <name>Mg(2+)</name>
        <dbReference type="ChEBI" id="CHEBI:18420"/>
    </ligand>
</feature>
<dbReference type="NCBIfam" id="TIGR00693">
    <property type="entry name" value="thiE"/>
    <property type="match status" value="1"/>
</dbReference>
<dbReference type="Gene3D" id="3.20.20.70">
    <property type="entry name" value="Aldolase class I"/>
    <property type="match status" value="1"/>
</dbReference>
<dbReference type="PANTHER" id="PTHR20857:SF15">
    <property type="entry name" value="THIAMINE-PHOSPHATE SYNTHASE"/>
    <property type="match status" value="1"/>
</dbReference>
<evidence type="ECO:0000313" key="16">
    <source>
        <dbReference type="Proteomes" id="UP000318878"/>
    </source>
</evidence>
<dbReference type="InterPro" id="IPR041397">
    <property type="entry name" value="ThiD2"/>
</dbReference>
<comment type="similarity">
    <text evidence="10 11">Belongs to the thiamine-phosphate synthase family.</text>
</comment>
<name>A0A5C5V029_9BACT</name>
<dbReference type="Pfam" id="PF17792">
    <property type="entry name" value="ThiD2"/>
    <property type="match status" value="1"/>
</dbReference>
<dbReference type="GO" id="GO:0005737">
    <property type="term" value="C:cytoplasm"/>
    <property type="evidence" value="ECO:0007669"/>
    <property type="project" value="TreeGrafter"/>
</dbReference>
<dbReference type="GO" id="GO:0009229">
    <property type="term" value="P:thiamine diphosphate biosynthetic process"/>
    <property type="evidence" value="ECO:0007669"/>
    <property type="project" value="UniProtKB-UniRule"/>
</dbReference>
<dbReference type="FunFam" id="3.20.20.70:FF:000096">
    <property type="entry name" value="Thiamine-phosphate synthase"/>
    <property type="match status" value="1"/>
</dbReference>
<feature type="binding site" evidence="10">
    <location>
        <begin position="186"/>
        <end position="190"/>
    </location>
    <ligand>
        <name>4-amino-2-methyl-5-(diphosphooxymethyl)pyrimidine</name>
        <dbReference type="ChEBI" id="CHEBI:57841"/>
    </ligand>
</feature>
<comment type="pathway">
    <text evidence="2 10 12">Cofactor biosynthesis; thiamine diphosphate biosynthesis; thiamine phosphate from 4-amino-2-methyl-5-diphosphomethylpyrimidine and 4-methyl-5-(2-phosphoethyl)-thiazole: step 1/1.</text>
</comment>
<evidence type="ECO:0000256" key="9">
    <source>
        <dbReference type="ARBA" id="ARBA00047883"/>
    </source>
</evidence>
<sequence>MSRDLPPSDSHSALHAWRAIDAAANRAAEGLRVVEDFVRFGLDDRHLTTLAKNVRHDLTAALKLFSSETLHRARDTQADVGVNVSTEAEQARTNLAQIATSNLKRAQQSLRTLEEFSKLVQPEVSPYFEQLRYRSYTLEKAITATRENASRLADARLYVLIDGGRDEDHFAELVTQLIAGGVAILQLRDKRIDDKTLLARAQHLRKMTSESSTFFIVNDRPDVALLADADGVHVGQEELSVKEARAVLGVDKLVGVSTHSIEQARRAVLDGADYIGVGPTFPSQTKSFDQFPGLDLVRQVAAEIRLPAFAIGGISAENVTQVIEAGLCRVAVSGAVAAAEDTQKAAANLRSILHND</sequence>
<evidence type="ECO:0000256" key="3">
    <source>
        <dbReference type="ARBA" id="ARBA00022679"/>
    </source>
</evidence>
<evidence type="ECO:0000256" key="10">
    <source>
        <dbReference type="HAMAP-Rule" id="MF_00097"/>
    </source>
</evidence>
<dbReference type="RefSeq" id="WP_146434109.1">
    <property type="nucleotide sequence ID" value="NZ_SJPF01000004.1"/>
</dbReference>
<dbReference type="GO" id="GO:0004789">
    <property type="term" value="F:thiamine-phosphate diphosphorylase activity"/>
    <property type="evidence" value="ECO:0007669"/>
    <property type="project" value="UniProtKB-UniRule"/>
</dbReference>
<dbReference type="GO" id="GO:0009228">
    <property type="term" value="P:thiamine biosynthetic process"/>
    <property type="evidence" value="ECO:0007669"/>
    <property type="project" value="UniProtKB-KW"/>
</dbReference>
<dbReference type="PANTHER" id="PTHR20857">
    <property type="entry name" value="THIAMINE-PHOSPHATE PYROPHOSPHORYLASE"/>
    <property type="match status" value="1"/>
</dbReference>
<comment type="cofactor">
    <cofactor evidence="10">
        <name>Mg(2+)</name>
        <dbReference type="ChEBI" id="CHEBI:18420"/>
    </cofactor>
    <text evidence="10">Binds 1 Mg(2+) ion per subunit.</text>
</comment>
<feature type="binding site" evidence="10">
    <location>
        <begin position="283"/>
        <end position="285"/>
    </location>
    <ligand>
        <name>2-[(2R,5Z)-2-carboxy-4-methylthiazol-5(2H)-ylidene]ethyl phosphate</name>
        <dbReference type="ChEBI" id="CHEBI:62899"/>
    </ligand>
</feature>
<feature type="binding site" evidence="10">
    <location>
        <position position="286"/>
    </location>
    <ligand>
        <name>4-amino-2-methyl-5-(diphosphooxymethyl)pyrimidine</name>
        <dbReference type="ChEBI" id="CHEBI:57841"/>
    </ligand>
</feature>
<feature type="binding site" evidence="10">
    <location>
        <position position="238"/>
    </location>
    <ligand>
        <name>Mg(2+)</name>
        <dbReference type="ChEBI" id="CHEBI:18420"/>
    </ligand>
</feature>
<feature type="binding site" evidence="10">
    <location>
        <position position="257"/>
    </location>
    <ligand>
        <name>4-amino-2-methyl-5-(diphosphooxymethyl)pyrimidine</name>
        <dbReference type="ChEBI" id="CHEBI:57841"/>
    </ligand>
</feature>
<dbReference type="InterPro" id="IPR016229">
    <property type="entry name" value="TMP_synthase_cyanobac_bac"/>
</dbReference>
<keyword evidence="5 10" id="KW-0460">Magnesium</keyword>
<dbReference type="HAMAP" id="MF_00097">
    <property type="entry name" value="TMP_synthase"/>
    <property type="match status" value="1"/>
</dbReference>
<dbReference type="InterPro" id="IPR036206">
    <property type="entry name" value="ThiamineP_synth_sf"/>
</dbReference>
<dbReference type="Proteomes" id="UP000318878">
    <property type="component" value="Unassembled WGS sequence"/>
</dbReference>
<comment type="catalytic activity">
    <reaction evidence="9 10 11">
        <text>2-[(2R,5Z)-2-carboxy-4-methylthiazol-5(2H)-ylidene]ethyl phosphate + 4-amino-2-methyl-5-(diphosphooxymethyl)pyrimidine + 2 H(+) = thiamine phosphate + CO2 + diphosphate</text>
        <dbReference type="Rhea" id="RHEA:47844"/>
        <dbReference type="ChEBI" id="CHEBI:15378"/>
        <dbReference type="ChEBI" id="CHEBI:16526"/>
        <dbReference type="ChEBI" id="CHEBI:33019"/>
        <dbReference type="ChEBI" id="CHEBI:37575"/>
        <dbReference type="ChEBI" id="CHEBI:57841"/>
        <dbReference type="ChEBI" id="CHEBI:62899"/>
        <dbReference type="EC" id="2.5.1.3"/>
    </reaction>
</comment>
<organism evidence="15 16">
    <name type="scientific">Blastopirellula retiformator</name>
    <dbReference type="NCBI Taxonomy" id="2527970"/>
    <lineage>
        <taxon>Bacteria</taxon>
        <taxon>Pseudomonadati</taxon>
        <taxon>Planctomycetota</taxon>
        <taxon>Planctomycetia</taxon>
        <taxon>Pirellulales</taxon>
        <taxon>Pirellulaceae</taxon>
        <taxon>Blastopirellula</taxon>
    </lineage>
</organism>
<dbReference type="EC" id="2.5.1.3" evidence="10"/>
<comment type="catalytic activity">
    <reaction evidence="7 10 11">
        <text>4-methyl-5-(2-phosphooxyethyl)-thiazole + 4-amino-2-methyl-5-(diphosphooxymethyl)pyrimidine + H(+) = thiamine phosphate + diphosphate</text>
        <dbReference type="Rhea" id="RHEA:22328"/>
        <dbReference type="ChEBI" id="CHEBI:15378"/>
        <dbReference type="ChEBI" id="CHEBI:33019"/>
        <dbReference type="ChEBI" id="CHEBI:37575"/>
        <dbReference type="ChEBI" id="CHEBI:57841"/>
        <dbReference type="ChEBI" id="CHEBI:58296"/>
        <dbReference type="EC" id="2.5.1.3"/>
    </reaction>
</comment>
<dbReference type="SUPFAM" id="SSF51391">
    <property type="entry name" value="Thiamin phosphate synthase"/>
    <property type="match status" value="1"/>
</dbReference>
<evidence type="ECO:0000256" key="5">
    <source>
        <dbReference type="ARBA" id="ARBA00022842"/>
    </source>
</evidence>
<accession>A0A5C5V029</accession>
<comment type="catalytic activity">
    <reaction evidence="8 10 11">
        <text>2-(2-carboxy-4-methylthiazol-5-yl)ethyl phosphate + 4-amino-2-methyl-5-(diphosphooxymethyl)pyrimidine + 2 H(+) = thiamine phosphate + CO2 + diphosphate</text>
        <dbReference type="Rhea" id="RHEA:47848"/>
        <dbReference type="ChEBI" id="CHEBI:15378"/>
        <dbReference type="ChEBI" id="CHEBI:16526"/>
        <dbReference type="ChEBI" id="CHEBI:33019"/>
        <dbReference type="ChEBI" id="CHEBI:37575"/>
        <dbReference type="ChEBI" id="CHEBI:57841"/>
        <dbReference type="ChEBI" id="CHEBI:62890"/>
        <dbReference type="EC" id="2.5.1.3"/>
    </reaction>
</comment>
<evidence type="ECO:0000259" key="14">
    <source>
        <dbReference type="Pfam" id="PF17792"/>
    </source>
</evidence>
<protein>
    <recommendedName>
        <fullName evidence="10">Thiamine-phosphate synthase</fullName>
        <shortName evidence="10">TP synthase</shortName>
        <shortName evidence="10">TPS</shortName>
        <ecNumber evidence="10">2.5.1.3</ecNumber>
    </recommendedName>
    <alternativeName>
        <fullName evidence="10">Thiamine-phosphate pyrophosphorylase</fullName>
        <shortName evidence="10">TMP pyrophosphorylase</shortName>
        <shortName evidence="10">TMP-PPase</shortName>
    </alternativeName>
</protein>